<dbReference type="HAMAP" id="MF_01200_B">
    <property type="entry name" value="OMPdecase_type1_B"/>
    <property type="match status" value="1"/>
</dbReference>
<evidence type="ECO:0000256" key="1">
    <source>
        <dbReference type="ARBA" id="ARBA00002356"/>
    </source>
</evidence>
<dbReference type="NCBIfam" id="TIGR01740">
    <property type="entry name" value="pyrF"/>
    <property type="match status" value="1"/>
</dbReference>
<feature type="binding site" evidence="7">
    <location>
        <position position="215"/>
    </location>
    <ligand>
        <name>substrate</name>
    </ligand>
</feature>
<dbReference type="InterPro" id="IPR047596">
    <property type="entry name" value="OMPdecase_bac"/>
</dbReference>
<accession>A0ABU8SJD7</accession>
<feature type="domain" description="Orotidine 5'-phosphate decarboxylase" evidence="9">
    <location>
        <begin position="4"/>
        <end position="231"/>
    </location>
</feature>
<keyword evidence="3 7" id="KW-0210">Decarboxylase</keyword>
<protein>
    <recommendedName>
        <fullName evidence="7">Orotidine 5'-phosphate decarboxylase</fullName>
        <ecNumber evidence="7">4.1.1.23</ecNumber>
    </recommendedName>
    <alternativeName>
        <fullName evidence="7">OMP decarboxylase</fullName>
        <shortName evidence="7">OMPDCase</shortName>
        <shortName evidence="7">OMPdecase</shortName>
    </alternativeName>
</protein>
<dbReference type="PROSITE" id="PS00156">
    <property type="entry name" value="OMPDECASE"/>
    <property type="match status" value="1"/>
</dbReference>
<dbReference type="InterPro" id="IPR011060">
    <property type="entry name" value="RibuloseP-bd_barrel"/>
</dbReference>
<dbReference type="CDD" id="cd04725">
    <property type="entry name" value="OMP_decarboxylase_like"/>
    <property type="match status" value="1"/>
</dbReference>
<evidence type="ECO:0000256" key="6">
    <source>
        <dbReference type="ARBA" id="ARBA00049157"/>
    </source>
</evidence>
<dbReference type="SMART" id="SM00934">
    <property type="entry name" value="OMPdecase"/>
    <property type="match status" value="1"/>
</dbReference>
<dbReference type="RefSeq" id="WP_339959833.1">
    <property type="nucleotide sequence ID" value="NZ_JAWMWH010000001.1"/>
</dbReference>
<evidence type="ECO:0000256" key="7">
    <source>
        <dbReference type="HAMAP-Rule" id="MF_01200"/>
    </source>
</evidence>
<evidence type="ECO:0000256" key="3">
    <source>
        <dbReference type="ARBA" id="ARBA00022793"/>
    </source>
</evidence>
<dbReference type="InterPro" id="IPR013785">
    <property type="entry name" value="Aldolase_TIM"/>
</dbReference>
<evidence type="ECO:0000313" key="11">
    <source>
        <dbReference type="Proteomes" id="UP001370590"/>
    </source>
</evidence>
<sequence length="237" mass="25925">MMRPIIIALDFQNQQIVMDFLNQFDHPETLFVKVGMELFYFEGPAIVKKLRQMGVKVFLDLKLYDIPHTVEKAMEQLGRLDVQMTTIHASGGSAMIQAAKRGLVKGSQQVNGQPAKLLAVTQLTSTSEHQMQEEQLVDVSLTESVTHLAKLAAANGADGTISSALETPLIHQAAGDAFLCINPGIRLQSNSTDDQKRVTTPAQARELGSNGIVVGRTITQAKDPQAAYQIVKQEWEG</sequence>
<comment type="catalytic activity">
    <reaction evidence="6 7 8">
        <text>orotidine 5'-phosphate + H(+) = UMP + CO2</text>
        <dbReference type="Rhea" id="RHEA:11596"/>
        <dbReference type="ChEBI" id="CHEBI:15378"/>
        <dbReference type="ChEBI" id="CHEBI:16526"/>
        <dbReference type="ChEBI" id="CHEBI:57538"/>
        <dbReference type="ChEBI" id="CHEBI:57865"/>
        <dbReference type="EC" id="4.1.1.23"/>
    </reaction>
</comment>
<dbReference type="Proteomes" id="UP001370590">
    <property type="component" value="Unassembled WGS sequence"/>
</dbReference>
<comment type="pathway">
    <text evidence="2 7 8">Pyrimidine metabolism; UMP biosynthesis via de novo pathway; UMP from orotate: step 2/2.</text>
</comment>
<dbReference type="PANTHER" id="PTHR32119">
    <property type="entry name" value="OROTIDINE 5'-PHOSPHATE DECARBOXYLASE"/>
    <property type="match status" value="1"/>
</dbReference>
<name>A0ABU8SJD7_9LACO</name>
<dbReference type="InterPro" id="IPR001754">
    <property type="entry name" value="OMPdeCOase_dom"/>
</dbReference>
<feature type="binding site" evidence="7">
    <location>
        <position position="216"/>
    </location>
    <ligand>
        <name>substrate</name>
    </ligand>
</feature>
<dbReference type="Pfam" id="PF00215">
    <property type="entry name" value="OMPdecase"/>
    <property type="match status" value="1"/>
</dbReference>
<keyword evidence="11" id="KW-1185">Reference proteome</keyword>
<dbReference type="EMBL" id="JAWMWH010000001">
    <property type="protein sequence ID" value="MEJ6400008.1"/>
    <property type="molecule type" value="Genomic_DNA"/>
</dbReference>
<evidence type="ECO:0000313" key="10">
    <source>
        <dbReference type="EMBL" id="MEJ6400008.1"/>
    </source>
</evidence>
<comment type="caution">
    <text evidence="10">The sequence shown here is derived from an EMBL/GenBank/DDBJ whole genome shotgun (WGS) entry which is preliminary data.</text>
</comment>
<keyword evidence="4 7" id="KW-0665">Pyrimidine biosynthesis</keyword>
<feature type="active site" description="Proton donor" evidence="7">
    <location>
        <position position="62"/>
    </location>
</feature>
<dbReference type="Gene3D" id="3.20.20.70">
    <property type="entry name" value="Aldolase class I"/>
    <property type="match status" value="1"/>
</dbReference>
<feature type="binding site" evidence="7">
    <location>
        <position position="186"/>
    </location>
    <ligand>
        <name>substrate</name>
    </ligand>
</feature>
<proteinExistence type="inferred from homology"/>
<dbReference type="InterPro" id="IPR014732">
    <property type="entry name" value="OMPdecase"/>
</dbReference>
<dbReference type="GO" id="GO:0004590">
    <property type="term" value="F:orotidine-5'-phosphate decarboxylase activity"/>
    <property type="evidence" value="ECO:0007669"/>
    <property type="project" value="UniProtKB-EC"/>
</dbReference>
<evidence type="ECO:0000256" key="8">
    <source>
        <dbReference type="RuleBase" id="RU000512"/>
    </source>
</evidence>
<evidence type="ECO:0000256" key="5">
    <source>
        <dbReference type="ARBA" id="ARBA00023239"/>
    </source>
</evidence>
<keyword evidence="5 7" id="KW-0456">Lyase</keyword>
<feature type="binding site" evidence="7">
    <location>
        <begin position="60"/>
        <end position="69"/>
    </location>
    <ligand>
        <name>substrate</name>
    </ligand>
</feature>
<dbReference type="EC" id="4.1.1.23" evidence="7"/>
<feature type="binding site" evidence="7">
    <location>
        <position position="124"/>
    </location>
    <ligand>
        <name>substrate</name>
    </ligand>
</feature>
<feature type="binding site" evidence="7">
    <location>
        <position position="10"/>
    </location>
    <ligand>
        <name>substrate</name>
    </ligand>
</feature>
<evidence type="ECO:0000256" key="2">
    <source>
        <dbReference type="ARBA" id="ARBA00004861"/>
    </source>
</evidence>
<organism evidence="10 11">
    <name type="scientific">Nicoliella lavandulae</name>
    <dbReference type="NCBI Taxonomy" id="3082954"/>
    <lineage>
        <taxon>Bacteria</taxon>
        <taxon>Bacillati</taxon>
        <taxon>Bacillota</taxon>
        <taxon>Bacilli</taxon>
        <taxon>Lactobacillales</taxon>
        <taxon>Lactobacillaceae</taxon>
        <taxon>Nicoliella</taxon>
    </lineage>
</organism>
<comment type="similarity">
    <text evidence="7">Belongs to the OMP decarboxylase family. Type 1 subfamily.</text>
</comment>
<reference evidence="10 11" key="1">
    <citation type="submission" date="2023-10" db="EMBL/GenBank/DDBJ databases">
        <title>Nicoliella lavandulae sp. nov. isolated from Lavandula angustifolia flowers.</title>
        <authorList>
            <person name="Alcantara C."/>
            <person name="Zuniga M."/>
            <person name="Landete J.M."/>
            <person name="Monedero V."/>
        </authorList>
    </citation>
    <scope>NUCLEOTIDE SEQUENCE [LARGE SCALE GENOMIC DNA]</scope>
    <source>
        <strain evidence="10 11">Es01</strain>
    </source>
</reference>
<comment type="subunit">
    <text evidence="7">Homodimer.</text>
</comment>
<dbReference type="InterPro" id="IPR018089">
    <property type="entry name" value="OMPdecase_AS"/>
</dbReference>
<evidence type="ECO:0000256" key="4">
    <source>
        <dbReference type="ARBA" id="ARBA00022975"/>
    </source>
</evidence>
<gene>
    <name evidence="7 10" type="primary">pyrF</name>
    <name evidence="10" type="ORF">R4146_02270</name>
</gene>
<dbReference type="PANTHER" id="PTHR32119:SF2">
    <property type="entry name" value="OROTIDINE 5'-PHOSPHATE DECARBOXYLASE"/>
    <property type="match status" value="1"/>
</dbReference>
<evidence type="ECO:0000259" key="9">
    <source>
        <dbReference type="SMART" id="SM00934"/>
    </source>
</evidence>
<dbReference type="SUPFAM" id="SSF51366">
    <property type="entry name" value="Ribulose-phoshate binding barrel"/>
    <property type="match status" value="1"/>
</dbReference>
<dbReference type="NCBIfam" id="NF001273">
    <property type="entry name" value="PRK00230.1"/>
    <property type="match status" value="1"/>
</dbReference>
<feature type="binding site" evidence="7">
    <location>
        <position position="195"/>
    </location>
    <ligand>
        <name>substrate</name>
    </ligand>
</feature>
<feature type="binding site" evidence="7">
    <location>
        <position position="33"/>
    </location>
    <ligand>
        <name>substrate</name>
    </ligand>
</feature>
<comment type="function">
    <text evidence="1 7">Catalyzes the decarboxylation of orotidine 5'-monophosphate (OMP) to uridine 5'-monophosphate (UMP).</text>
</comment>